<feature type="domain" description="NapC/NirT cytochrome c N-terminal" evidence="13">
    <location>
        <begin position="24"/>
        <end position="186"/>
    </location>
</feature>
<comment type="similarity">
    <text evidence="2">Belongs to the NapC/NirT/NrfH family.</text>
</comment>
<evidence type="ECO:0000256" key="4">
    <source>
        <dbReference type="ARBA" id="ARBA00022475"/>
    </source>
</evidence>
<evidence type="ECO:0000259" key="13">
    <source>
        <dbReference type="Pfam" id="PF03264"/>
    </source>
</evidence>
<dbReference type="GO" id="GO:0009061">
    <property type="term" value="P:anaerobic respiration"/>
    <property type="evidence" value="ECO:0007669"/>
    <property type="project" value="TreeGrafter"/>
</dbReference>
<evidence type="ECO:0000256" key="7">
    <source>
        <dbReference type="ARBA" id="ARBA00022723"/>
    </source>
</evidence>
<evidence type="ECO:0000313" key="14">
    <source>
        <dbReference type="EMBL" id="VAW51950.1"/>
    </source>
</evidence>
<keyword evidence="10" id="KW-0408">Iron</keyword>
<keyword evidence="3" id="KW-0813">Transport</keyword>
<dbReference type="InterPro" id="IPR051174">
    <property type="entry name" value="Cytochrome_c-type_ET"/>
</dbReference>
<evidence type="ECO:0000256" key="1">
    <source>
        <dbReference type="ARBA" id="ARBA00004236"/>
    </source>
</evidence>
<keyword evidence="11 12" id="KW-0472">Membrane</keyword>
<gene>
    <name evidence="14" type="ORF">MNBD_GAMMA05-2015</name>
</gene>
<dbReference type="InterPro" id="IPR038266">
    <property type="entry name" value="NapC/NirT_cytc_sf"/>
</dbReference>
<dbReference type="Gene3D" id="1.10.3820.10">
    <property type="entry name" value="Di-heme elbow motif domain"/>
    <property type="match status" value="1"/>
</dbReference>
<dbReference type="InterPro" id="IPR036280">
    <property type="entry name" value="Multihaem_cyt_sf"/>
</dbReference>
<sequence length="220" mass="25708">MSNKNAKFDLVQNKRFLGLSFFSALFFIIIGILFWGAFNWSLELTNTEKFCISCHEMRDNVYVEYKESAHFSNPTGVRATCPDCHVPREWVHKVVRKIQASNELIHHFLGSLSTREKFISKRQELAEHVWQTMKDTDSRECRNCHSEVAMDTNKQRDVAAEQHALAKDQNKTCIDCHKGIAHKLPEAFLEAEHERFEQEKVSCYQCHNEMARPPPNDSWY</sequence>
<dbReference type="FunFam" id="1.10.3820.10:FF:000001">
    <property type="entry name" value="Cytochrome c-type protein"/>
    <property type="match status" value="1"/>
</dbReference>
<dbReference type="GO" id="GO:0046872">
    <property type="term" value="F:metal ion binding"/>
    <property type="evidence" value="ECO:0007669"/>
    <property type="project" value="UniProtKB-KW"/>
</dbReference>
<evidence type="ECO:0000256" key="11">
    <source>
        <dbReference type="ARBA" id="ARBA00023136"/>
    </source>
</evidence>
<proteinExistence type="inferred from homology"/>
<dbReference type="SUPFAM" id="SSF48695">
    <property type="entry name" value="Multiheme cytochromes"/>
    <property type="match status" value="1"/>
</dbReference>
<dbReference type="Pfam" id="PF03264">
    <property type="entry name" value="Cytochrom_NNT"/>
    <property type="match status" value="1"/>
</dbReference>
<keyword evidence="5" id="KW-0349">Heme</keyword>
<accession>A0A3B0WHJ4</accession>
<dbReference type="InterPro" id="IPR005126">
    <property type="entry name" value="NapC/NirT_cyt_c_N"/>
</dbReference>
<evidence type="ECO:0000256" key="6">
    <source>
        <dbReference type="ARBA" id="ARBA00022692"/>
    </source>
</evidence>
<keyword evidence="8" id="KW-0249">Electron transport</keyword>
<evidence type="ECO:0000256" key="9">
    <source>
        <dbReference type="ARBA" id="ARBA00022989"/>
    </source>
</evidence>
<keyword evidence="9 12" id="KW-1133">Transmembrane helix</keyword>
<dbReference type="GO" id="GO:0005886">
    <property type="term" value="C:plasma membrane"/>
    <property type="evidence" value="ECO:0007669"/>
    <property type="project" value="UniProtKB-SubCell"/>
</dbReference>
<evidence type="ECO:0000256" key="8">
    <source>
        <dbReference type="ARBA" id="ARBA00022982"/>
    </source>
</evidence>
<dbReference type="EMBL" id="UOFE01000023">
    <property type="protein sequence ID" value="VAW51950.1"/>
    <property type="molecule type" value="Genomic_DNA"/>
</dbReference>
<dbReference type="PANTHER" id="PTHR30333:SF1">
    <property type="entry name" value="CYTOCHROME C-TYPE PROTEIN NAPC"/>
    <property type="match status" value="1"/>
</dbReference>
<dbReference type="AlphaFoldDB" id="A0A3B0WHJ4"/>
<organism evidence="14">
    <name type="scientific">hydrothermal vent metagenome</name>
    <dbReference type="NCBI Taxonomy" id="652676"/>
    <lineage>
        <taxon>unclassified sequences</taxon>
        <taxon>metagenomes</taxon>
        <taxon>ecological metagenomes</taxon>
    </lineage>
</organism>
<dbReference type="GO" id="GO:0009055">
    <property type="term" value="F:electron transfer activity"/>
    <property type="evidence" value="ECO:0007669"/>
    <property type="project" value="TreeGrafter"/>
</dbReference>
<name>A0A3B0WHJ4_9ZZZZ</name>
<evidence type="ECO:0000256" key="10">
    <source>
        <dbReference type="ARBA" id="ARBA00023004"/>
    </source>
</evidence>
<reference evidence="14" key="1">
    <citation type="submission" date="2018-06" db="EMBL/GenBank/DDBJ databases">
        <authorList>
            <person name="Zhirakovskaya E."/>
        </authorList>
    </citation>
    <scope>NUCLEOTIDE SEQUENCE</scope>
</reference>
<dbReference type="PANTHER" id="PTHR30333">
    <property type="entry name" value="CYTOCHROME C-TYPE PROTEIN"/>
    <property type="match status" value="1"/>
</dbReference>
<keyword evidence="7" id="KW-0479">Metal-binding</keyword>
<feature type="transmembrane region" description="Helical" evidence="12">
    <location>
        <begin position="16"/>
        <end position="38"/>
    </location>
</feature>
<comment type="subcellular location">
    <subcellularLocation>
        <location evidence="1">Cell membrane</location>
    </subcellularLocation>
</comment>
<protein>
    <submittedName>
        <fullName evidence="14">Cytochrome c-type protein NapC</fullName>
    </submittedName>
</protein>
<evidence type="ECO:0000256" key="2">
    <source>
        <dbReference type="ARBA" id="ARBA00007395"/>
    </source>
</evidence>
<evidence type="ECO:0000256" key="5">
    <source>
        <dbReference type="ARBA" id="ARBA00022617"/>
    </source>
</evidence>
<keyword evidence="6 12" id="KW-0812">Transmembrane</keyword>
<evidence type="ECO:0000256" key="3">
    <source>
        <dbReference type="ARBA" id="ARBA00022448"/>
    </source>
</evidence>
<evidence type="ECO:0000256" key="12">
    <source>
        <dbReference type="SAM" id="Phobius"/>
    </source>
</evidence>
<keyword evidence="4" id="KW-1003">Cell membrane</keyword>